<evidence type="ECO:0000256" key="1">
    <source>
        <dbReference type="ARBA" id="ARBA00022574"/>
    </source>
</evidence>
<evidence type="ECO:0000256" key="7">
    <source>
        <dbReference type="PROSITE-ProRule" id="PRU00221"/>
    </source>
</evidence>
<dbReference type="SMART" id="SM00064">
    <property type="entry name" value="FYVE"/>
    <property type="match status" value="1"/>
</dbReference>
<dbReference type="InterPro" id="IPR023362">
    <property type="entry name" value="PH-BEACH_dom"/>
</dbReference>
<dbReference type="SUPFAM" id="SSF57903">
    <property type="entry name" value="FYVE/PHD zinc finger"/>
    <property type="match status" value="1"/>
</dbReference>
<name>A0A0E9NKT9_SAICN</name>
<sequence>MSDPSSAHSSDRIGIQDHIDAFSSSNDPITKRVDACEAICTACTDSLESRAAFITERGFENALDVLHQLASSGQPASSDSQDSQLVHVSANDTLDEECTPLLVGLLKVLGVVLPAQRWYDMDGWKQLRKVLVVDGLADKDSAQVLQACLDLLVDGASHELRHAGVSPIIVELVAKMNPKNDSGCLRACELLKKLIEENRANQMSLRRAGLVGAITGILWPEGRESDSVVLEGDLRSLVSSMAQTLSRWGVEQNDFRPLFRSAVLKPQPGQLADFLLNSVDESTRIPAHIHFSMAPRGASSLEIESLGRPFPTPNTNGYTVAMWINIDVLDDKMHTTLFACHDQSWKSYVVLYVEKETKTIVLQTALRSASRFKEWTIEAGTWYHVAVVHYRHSGSTPSKAVLYVNGRQVEEVKQPFPADSPSGAPVQAYYGTPASISPELGKGIFKGEWSLGPAYLFDGGMPYELIKLFYHLGPRYTGNYQDSLSSFQTYEASTALNRVLEAMPPSKAEKSPLMNAVKGKGVPAILERSIILNISAGNTVIDRNLLTRQAKRNLFSFEQKAGAGNVILNGAIPKPVEALTVRSGFGFLVNSPTVVLPTPADAVAWKMAGCSASLKMIENAHTAEQVYIAIKFFFGLIRRSWRNSDDVERSNGYEVLGQLLKEKDAGVITEDLLRLALDFVGMRSTATEKSVVNNPLAYRFLVLDFDIWRKGDVATQKAHLEHFRILASCGGTFQQFNIKRFAKMHVVKKMLNVLKSRKLTPELSDEFFSTLKILVKVNFSTEVVRSLATFITHCFCQKSLRYRRKQPPRRNMTLGTTVRVSSPISAGDEPSLQHIGISLVELLTELICDPSDSTYCTKFATTITNKWPLLLLAESSPRCVILGAKILARLFVSQGAQYVAKFASPKSNGFLIMKMHLRQHWQVSPLWMILICVLFGVDIASVDLDEPIELYHLLESTQKKEGEPEVVYLEVFPTIAAMLKNSIASLVRERIEHESSALSPPSSDASRPANTRRRSRSVGSWMSEVSISQLKEPASSRPQDNGRMIQVLVQFFQNVHFNSASFRDFCASSLFLEKVLSILFPIICAADAVEPATELESSNSALTFDGEVVIDSLAGNRGRAPVIRPVSTSPSSSPRGARPDTLRRTSLRREGSYVLVSEVTEERQGSPTKARLEPAMKTDTSREAPTILDHSNRAVESLVELLLTIIIDAILGRKDYVELDTILPPSFAEYHIYFETYLKRNALAQLDNTLSLHMKQLCEVRTLTNVARFVQRSTDAVYQGFFLEGSEPLFEFIAKIIEFLQQPEIASLRTVQICENSLFTLHKAFHRLTLWRLSELGDIHEHEQAATELLHRLLHYQQVLLSPVNTDGNFLRLLCYHLYVLLVEGDRTVRLITSNIWRLLLLQKPVETSIILNQAKSLEYKQISAGFLRIMETDANSFLDWVDAHRHPLDTFFFTSMAEAWDAFVQSENKVSQEALKSRAIKRQTKLKEWISNDSVERESMARYDHSTAQWTRSIYDVEQVRFLKAAQDQADHTAFVDTKWTALSDTLTGPAGLLQVDGQPQSWRLDLTEGRNRMRKKLAPEKHGKSLKGLKAAPSTKGSSQSVADSNRLVQSPDGSPPQSRRGTISELEDASFVNSDEQKNSDQFVPSPSGEPQEVRAEDDFEMVEDPRNEIEDDTVYEENKHRKVLRNLQPGDIVLDVANVSRIMGLEACEGLLLLGRHNVYLLDFYFQRSDGEIVDVWDAPQAERDSYLQMISGKESSSNASPSAGALGDTHEVRHWAYQDVVSVSKRQFLFRDVALEIFFADGRSYLITTLSVGQRNQLHAKLLHQTLPFGTLNAKGLSSAEEEWVYDQNRGIASQLSMKFNNFFTGVQQNPATIRWQNREISNFHYLMLINTIAGRTYNDITQYPVFPWVLADYTSEELDLTDPKTFRDFSKPMGAQTPERRKDFQDRYEAFAEMDATSRPFHYGTHYSSAMIVCSYLIRLRPFVESYLLLQGGQFDHADRLFYSLEKAWLSASRESSTDVRELIPEFFYLPEFLENSNGFDFGVLQGSGTPVSDVILPPWAKGDPRIFIQKHREALESDYVSAHLHEWVDLVFGSNQLGEAAIRTTNVFHHLSYQGAINLDKIADPVERLATIGIIHNFGQTPRQVFTRTHPPRQPDFAERSSTSLGRFEDNVTQLIQAFSPLRDLKQLTQSLTYLPQTDALVASTASRIHISGDRFLDVGLVDGSVRLIGPDINSMGARFEHLTEDRLTCVEFLGQRMIVAGDEGHLVCIWSLQTGKNTDIQLRECLRGHTGPITSLAVSKAFSFAVSGSTDETVIVWDLNRLKFIRKLQPRSGPITKVAINDVNGDILTCTKAALDLWTINGEHLATHLQGGDRADIVTSCIFYEGISNEHLHRDLLFTGHRGAITIWTKELAETGDEWTLTPLHELKLHNRISNTQITEDVTAILPSGQARTLFVADRLGRLYIFNLPDTTSTRHYVSEAASDVCLVCRMQFGVMERRQNCSVCGVLMCGDCVIVPSTFGVLHSKKLCKVCATALKAI</sequence>
<evidence type="ECO:0000256" key="2">
    <source>
        <dbReference type="ARBA" id="ARBA00022723"/>
    </source>
</evidence>
<dbReference type="InterPro" id="IPR051944">
    <property type="entry name" value="BEACH_domain_protein"/>
</dbReference>
<dbReference type="Pfam" id="PF00400">
    <property type="entry name" value="WD40"/>
    <property type="match status" value="1"/>
</dbReference>
<protein>
    <recommendedName>
        <fullName evidence="14">Beach-domain-containing protein</fullName>
    </recommendedName>
</protein>
<dbReference type="InterPro" id="IPR011011">
    <property type="entry name" value="Znf_FYVE_PHD"/>
</dbReference>
<organism evidence="12 13">
    <name type="scientific">Saitoella complicata (strain BCRC 22490 / CBS 7301 / JCM 7358 / NBRC 10748 / NRRL Y-17804)</name>
    <dbReference type="NCBI Taxonomy" id="698492"/>
    <lineage>
        <taxon>Eukaryota</taxon>
        <taxon>Fungi</taxon>
        <taxon>Dikarya</taxon>
        <taxon>Ascomycota</taxon>
        <taxon>Taphrinomycotina</taxon>
        <taxon>Taphrinomycotina incertae sedis</taxon>
        <taxon>Saitoella</taxon>
    </lineage>
</organism>
<dbReference type="Pfam" id="PF13385">
    <property type="entry name" value="Laminin_G_3"/>
    <property type="match status" value="1"/>
</dbReference>
<feature type="region of interest" description="Disordered" evidence="8">
    <location>
        <begin position="1120"/>
        <end position="1143"/>
    </location>
</feature>
<evidence type="ECO:0008006" key="14">
    <source>
        <dbReference type="Google" id="ProtNLM"/>
    </source>
</evidence>
<dbReference type="OMA" id="EMSNFHY"/>
<keyword evidence="4 6" id="KW-0863">Zinc-finger</keyword>
<dbReference type="STRING" id="698492.A0A0E9NKT9"/>
<dbReference type="InterPro" id="IPR036372">
    <property type="entry name" value="BEACH_dom_sf"/>
</dbReference>
<dbReference type="Gene3D" id="1.25.10.10">
    <property type="entry name" value="Leucine-rich Repeat Variant"/>
    <property type="match status" value="1"/>
</dbReference>
<dbReference type="Proteomes" id="UP000033140">
    <property type="component" value="Unassembled WGS sequence"/>
</dbReference>
<dbReference type="InterPro" id="IPR000409">
    <property type="entry name" value="BEACH_dom"/>
</dbReference>
<keyword evidence="13" id="KW-1185">Reference proteome</keyword>
<feature type="compositionally biased region" description="Low complexity" evidence="8">
    <location>
        <begin position="1121"/>
        <end position="1136"/>
    </location>
</feature>
<dbReference type="InterPro" id="IPR013083">
    <property type="entry name" value="Znf_RING/FYVE/PHD"/>
</dbReference>
<reference evidence="12 13" key="2">
    <citation type="journal article" date="2014" name="J. Gen. Appl. Microbiol.">
        <title>The early diverging ascomycetous budding yeast Saitoella complicata has three histone deacetylases belonging to the Clr6, Hos2, and Rpd3 lineages.</title>
        <authorList>
            <person name="Nishida H."/>
            <person name="Matsumoto T."/>
            <person name="Kondo S."/>
            <person name="Hamamoto M."/>
            <person name="Yoshikawa H."/>
        </authorList>
    </citation>
    <scope>NUCLEOTIDE SEQUENCE [LARGE SCALE GENOMIC DNA]</scope>
    <source>
        <strain evidence="12 13">NRRL Y-17804</strain>
    </source>
</reference>
<dbReference type="InterPro" id="IPR016024">
    <property type="entry name" value="ARM-type_fold"/>
</dbReference>
<dbReference type="Gene3D" id="2.60.120.200">
    <property type="match status" value="1"/>
</dbReference>
<evidence type="ECO:0000256" key="8">
    <source>
        <dbReference type="SAM" id="MobiDB-lite"/>
    </source>
</evidence>
<dbReference type="SUPFAM" id="SSF81837">
    <property type="entry name" value="BEACH domain"/>
    <property type="match status" value="1"/>
</dbReference>
<dbReference type="SUPFAM" id="SSF48371">
    <property type="entry name" value="ARM repeat"/>
    <property type="match status" value="1"/>
</dbReference>
<dbReference type="PANTHER" id="PTHR46108:SF4">
    <property type="entry name" value="BLUE CHEESE"/>
    <property type="match status" value="1"/>
</dbReference>
<evidence type="ECO:0000313" key="12">
    <source>
        <dbReference type="EMBL" id="GAO50408.1"/>
    </source>
</evidence>
<reference evidence="12 13" key="3">
    <citation type="journal article" date="2015" name="Genome Announc.">
        <title>Draft Genome Sequence of the Archiascomycetous Yeast Saitoella complicata.</title>
        <authorList>
            <person name="Yamauchi K."/>
            <person name="Kondo S."/>
            <person name="Hamamoto M."/>
            <person name="Takahashi Y."/>
            <person name="Ogura Y."/>
            <person name="Hayashi T."/>
            <person name="Nishida H."/>
        </authorList>
    </citation>
    <scope>NUCLEOTIDE SEQUENCE [LARGE SCALE GENOMIC DNA]</scope>
    <source>
        <strain evidence="12 13">NRRL Y-17804</strain>
    </source>
</reference>
<dbReference type="InterPro" id="IPR011989">
    <property type="entry name" value="ARM-like"/>
</dbReference>
<reference evidence="12 13" key="1">
    <citation type="journal article" date="2011" name="J. Gen. Appl. Microbiol.">
        <title>Draft genome sequencing of the enigmatic yeast Saitoella complicata.</title>
        <authorList>
            <person name="Nishida H."/>
            <person name="Hamamoto M."/>
            <person name="Sugiyama J."/>
        </authorList>
    </citation>
    <scope>NUCLEOTIDE SEQUENCE [LARGE SCALE GENOMIC DNA]</scope>
    <source>
        <strain evidence="12 13">NRRL Y-17804</strain>
    </source>
</reference>
<evidence type="ECO:0000259" key="11">
    <source>
        <dbReference type="PROSITE" id="PS51783"/>
    </source>
</evidence>
<dbReference type="Pfam" id="PF02138">
    <property type="entry name" value="Beach"/>
    <property type="match status" value="1"/>
</dbReference>
<evidence type="ECO:0000259" key="9">
    <source>
        <dbReference type="PROSITE" id="PS50178"/>
    </source>
</evidence>
<feature type="region of interest" description="Disordered" evidence="8">
    <location>
        <begin position="995"/>
        <end position="1020"/>
    </location>
</feature>
<dbReference type="SUPFAM" id="SSF50978">
    <property type="entry name" value="WD40 repeat-like"/>
    <property type="match status" value="1"/>
</dbReference>
<keyword evidence="1 7" id="KW-0853">WD repeat</keyword>
<dbReference type="InterPro" id="IPR019775">
    <property type="entry name" value="WD40_repeat_CS"/>
</dbReference>
<dbReference type="FunFam" id="1.10.1540.10:FF:000002">
    <property type="entry name" value="WD repeat and FYVE domain containing 3"/>
    <property type="match status" value="1"/>
</dbReference>
<gene>
    <name evidence="12" type="ORF">G7K_4534-t1</name>
</gene>
<dbReference type="InterPro" id="IPR013320">
    <property type="entry name" value="ConA-like_dom_sf"/>
</dbReference>
<dbReference type="PANTHER" id="PTHR46108">
    <property type="entry name" value="BLUE CHEESE"/>
    <property type="match status" value="1"/>
</dbReference>
<comment type="caution">
    <text evidence="12">The sequence shown here is derived from an EMBL/GenBank/DDBJ whole genome shotgun (WGS) entry which is preliminary data.</text>
</comment>
<evidence type="ECO:0000256" key="6">
    <source>
        <dbReference type="PROSITE-ProRule" id="PRU00091"/>
    </source>
</evidence>
<proteinExistence type="predicted"/>
<dbReference type="SMART" id="SM00320">
    <property type="entry name" value="WD40"/>
    <property type="match status" value="3"/>
</dbReference>
<dbReference type="Gene3D" id="3.30.40.10">
    <property type="entry name" value="Zinc/RING finger domain, C3HC4 (zinc finger)"/>
    <property type="match status" value="1"/>
</dbReference>
<feature type="compositionally biased region" description="Basic and acidic residues" evidence="8">
    <location>
        <begin position="1571"/>
        <end position="1585"/>
    </location>
</feature>
<dbReference type="Pfam" id="PF14844">
    <property type="entry name" value="PH_BEACH"/>
    <property type="match status" value="1"/>
</dbReference>
<feature type="compositionally biased region" description="Basic and acidic residues" evidence="8">
    <location>
        <begin position="1160"/>
        <end position="1182"/>
    </location>
</feature>
<dbReference type="PROSITE" id="PS50082">
    <property type="entry name" value="WD_REPEATS_2"/>
    <property type="match status" value="1"/>
</dbReference>
<keyword evidence="2" id="KW-0479">Metal-binding</keyword>
<evidence type="ECO:0000256" key="5">
    <source>
        <dbReference type="ARBA" id="ARBA00022833"/>
    </source>
</evidence>
<dbReference type="InterPro" id="IPR017455">
    <property type="entry name" value="Znf_FYVE-rel"/>
</dbReference>
<keyword evidence="3" id="KW-0677">Repeat</keyword>
<accession>A0A0E9NKT9</accession>
<dbReference type="PROSITE" id="PS51783">
    <property type="entry name" value="PH_BEACH"/>
    <property type="match status" value="1"/>
</dbReference>
<dbReference type="SUPFAM" id="SSF49899">
    <property type="entry name" value="Concanavalin A-like lectins/glucanases"/>
    <property type="match status" value="1"/>
</dbReference>
<dbReference type="SUPFAM" id="SSF50729">
    <property type="entry name" value="PH domain-like"/>
    <property type="match status" value="1"/>
</dbReference>
<feature type="compositionally biased region" description="Low complexity" evidence="8">
    <location>
        <begin position="996"/>
        <end position="1009"/>
    </location>
</feature>
<feature type="domain" description="FYVE-type" evidence="9">
    <location>
        <begin position="2488"/>
        <end position="2545"/>
    </location>
</feature>
<dbReference type="CDD" id="cd01201">
    <property type="entry name" value="PH_BEACH"/>
    <property type="match status" value="1"/>
</dbReference>
<dbReference type="Gene3D" id="1.10.1540.10">
    <property type="entry name" value="BEACH domain"/>
    <property type="match status" value="1"/>
</dbReference>
<dbReference type="PROSITE" id="PS50178">
    <property type="entry name" value="ZF_FYVE"/>
    <property type="match status" value="1"/>
</dbReference>
<dbReference type="GO" id="GO:0008270">
    <property type="term" value="F:zinc ion binding"/>
    <property type="evidence" value="ECO:0007669"/>
    <property type="project" value="UniProtKB-KW"/>
</dbReference>
<dbReference type="Gene3D" id="2.30.29.30">
    <property type="entry name" value="Pleckstrin-homology domain (PH domain)/Phosphotyrosine-binding domain (PTB)"/>
    <property type="match status" value="1"/>
</dbReference>
<dbReference type="InterPro" id="IPR036322">
    <property type="entry name" value="WD40_repeat_dom_sf"/>
</dbReference>
<keyword evidence="5" id="KW-0862">Zinc</keyword>
<dbReference type="PROSITE" id="PS50197">
    <property type="entry name" value="BEACH"/>
    <property type="match status" value="1"/>
</dbReference>
<dbReference type="InterPro" id="IPR011993">
    <property type="entry name" value="PH-like_dom_sf"/>
</dbReference>
<feature type="compositionally biased region" description="Polar residues" evidence="8">
    <location>
        <begin position="1597"/>
        <end position="1624"/>
    </location>
</feature>
<dbReference type="SMART" id="SM01026">
    <property type="entry name" value="Beach"/>
    <property type="match status" value="1"/>
</dbReference>
<feature type="domain" description="BEACH" evidence="10">
    <location>
        <begin position="1866"/>
        <end position="2160"/>
    </location>
</feature>
<feature type="repeat" description="WD" evidence="7">
    <location>
        <begin position="2294"/>
        <end position="2335"/>
    </location>
</feature>
<dbReference type="CDD" id="cd06071">
    <property type="entry name" value="Beach"/>
    <property type="match status" value="1"/>
</dbReference>
<dbReference type="CDD" id="cd00065">
    <property type="entry name" value="FYVE_like_SF"/>
    <property type="match status" value="1"/>
</dbReference>
<dbReference type="EMBL" id="BACD03000032">
    <property type="protein sequence ID" value="GAO50408.1"/>
    <property type="molecule type" value="Genomic_DNA"/>
</dbReference>
<dbReference type="PROSITE" id="PS50294">
    <property type="entry name" value="WD_REPEATS_REGION"/>
    <property type="match status" value="1"/>
</dbReference>
<dbReference type="InterPro" id="IPR000306">
    <property type="entry name" value="Znf_FYVE"/>
</dbReference>
<feature type="domain" description="BEACH-type PH" evidence="11">
    <location>
        <begin position="1692"/>
        <end position="1828"/>
    </location>
</feature>
<evidence type="ECO:0000256" key="3">
    <source>
        <dbReference type="ARBA" id="ARBA00022737"/>
    </source>
</evidence>
<dbReference type="PROSITE" id="PS00678">
    <property type="entry name" value="WD_REPEATS_1"/>
    <property type="match status" value="1"/>
</dbReference>
<evidence type="ECO:0000256" key="4">
    <source>
        <dbReference type="ARBA" id="ARBA00022771"/>
    </source>
</evidence>
<dbReference type="InterPro" id="IPR001680">
    <property type="entry name" value="WD40_rpt"/>
</dbReference>
<evidence type="ECO:0000313" key="13">
    <source>
        <dbReference type="Proteomes" id="UP000033140"/>
    </source>
</evidence>
<evidence type="ECO:0000259" key="10">
    <source>
        <dbReference type="PROSITE" id="PS50197"/>
    </source>
</evidence>
<feature type="region of interest" description="Disordered" evidence="8">
    <location>
        <begin position="1158"/>
        <end position="1182"/>
    </location>
</feature>
<dbReference type="Gene3D" id="2.130.10.10">
    <property type="entry name" value="YVTN repeat-like/Quinoprotein amine dehydrogenase"/>
    <property type="match status" value="1"/>
</dbReference>
<dbReference type="InterPro" id="IPR015943">
    <property type="entry name" value="WD40/YVTN_repeat-like_dom_sf"/>
</dbReference>
<feature type="region of interest" description="Disordered" evidence="8">
    <location>
        <begin position="1571"/>
        <end position="1665"/>
    </location>
</feature>